<dbReference type="PROSITE" id="PS50931">
    <property type="entry name" value="HTH_LYSR"/>
    <property type="match status" value="1"/>
</dbReference>
<evidence type="ECO:0000256" key="2">
    <source>
        <dbReference type="ARBA" id="ARBA00023015"/>
    </source>
</evidence>
<evidence type="ECO:0000256" key="3">
    <source>
        <dbReference type="ARBA" id="ARBA00023125"/>
    </source>
</evidence>
<dbReference type="Pfam" id="PF00126">
    <property type="entry name" value="HTH_1"/>
    <property type="match status" value="1"/>
</dbReference>
<keyword evidence="4" id="KW-0804">Transcription</keyword>
<reference evidence="6" key="1">
    <citation type="submission" date="2020-10" db="EMBL/GenBank/DDBJ databases">
        <title>Paenihalocynthiibacter styelae gen. nov., sp. nov., isolated from stalked sea squirt Styela clava.</title>
        <authorList>
            <person name="Kim Y.-O."/>
            <person name="Yoon J.-H."/>
        </authorList>
    </citation>
    <scope>NUCLEOTIDE SEQUENCE</scope>
    <source>
        <strain evidence="6">MYP1-1</strain>
    </source>
</reference>
<accession>A0A8J7IEX7</accession>
<dbReference type="Proteomes" id="UP000640583">
    <property type="component" value="Unassembled WGS sequence"/>
</dbReference>
<dbReference type="PANTHER" id="PTHR30419:SF7">
    <property type="entry name" value="HTH-TYPE TRANSCRIPTIONAL REGULATOR TDCA"/>
    <property type="match status" value="1"/>
</dbReference>
<proteinExistence type="inferred from homology"/>
<evidence type="ECO:0000259" key="5">
    <source>
        <dbReference type="PROSITE" id="PS50931"/>
    </source>
</evidence>
<dbReference type="PANTHER" id="PTHR30419">
    <property type="entry name" value="HTH-TYPE TRANSCRIPTIONAL REGULATOR YBHD"/>
    <property type="match status" value="1"/>
</dbReference>
<evidence type="ECO:0000256" key="1">
    <source>
        <dbReference type="ARBA" id="ARBA00009437"/>
    </source>
</evidence>
<evidence type="ECO:0000256" key="4">
    <source>
        <dbReference type="ARBA" id="ARBA00023163"/>
    </source>
</evidence>
<dbReference type="GO" id="GO:0003677">
    <property type="term" value="F:DNA binding"/>
    <property type="evidence" value="ECO:0007669"/>
    <property type="project" value="UniProtKB-KW"/>
</dbReference>
<comment type="caution">
    <text evidence="6">The sequence shown here is derived from an EMBL/GenBank/DDBJ whole genome shotgun (WGS) entry which is preliminary data.</text>
</comment>
<dbReference type="InterPro" id="IPR050950">
    <property type="entry name" value="HTH-type_LysR_regulators"/>
</dbReference>
<evidence type="ECO:0000313" key="6">
    <source>
        <dbReference type="EMBL" id="MBI1495419.1"/>
    </source>
</evidence>
<dbReference type="SUPFAM" id="SSF53850">
    <property type="entry name" value="Periplasmic binding protein-like II"/>
    <property type="match status" value="1"/>
</dbReference>
<dbReference type="SUPFAM" id="SSF46785">
    <property type="entry name" value="Winged helix' DNA-binding domain"/>
    <property type="match status" value="1"/>
</dbReference>
<feature type="domain" description="HTH lysR-type" evidence="5">
    <location>
        <begin position="4"/>
        <end position="61"/>
    </location>
</feature>
<dbReference type="EMBL" id="JADCKQ010000020">
    <property type="protein sequence ID" value="MBI1495419.1"/>
    <property type="molecule type" value="Genomic_DNA"/>
</dbReference>
<dbReference type="RefSeq" id="WP_228850124.1">
    <property type="nucleotide sequence ID" value="NZ_JADCKQ010000020.1"/>
</dbReference>
<sequence>MLNLNLRHLRCFIEVMVTGSMISAADNLGRTQPSISRAIKELENQLQKELFISVQGHLRPTSHSISLLPKAQSILKSFEVFWDDAKNDKSEETEKTKIAGMPAFTASFLPHLVSIYSDKYRETAFDISTLHWQNIVETMATGQYHYGFSEAAADTSFVNSTNFELPTLIALAKDDPLATEDVIIPRQLQMRKIVLQPRRHLHGQLIHEALRSSGEGIEIASEVTTYQSALPFVRAGKICACCDAMTVQGYLLNNAQQNNLIFKKFIPEIYLPSLFMRTKGASLSEPAEYFIEYVLSCIKAIISNPTEKLDCQRYLTTQV</sequence>
<gene>
    <name evidence="6" type="ORF">H1D41_17400</name>
</gene>
<dbReference type="Pfam" id="PF03466">
    <property type="entry name" value="LysR_substrate"/>
    <property type="match status" value="1"/>
</dbReference>
<dbReference type="InterPro" id="IPR036388">
    <property type="entry name" value="WH-like_DNA-bd_sf"/>
</dbReference>
<protein>
    <submittedName>
        <fullName evidence="6">LysR family transcriptional regulator</fullName>
    </submittedName>
</protein>
<dbReference type="InterPro" id="IPR036390">
    <property type="entry name" value="WH_DNA-bd_sf"/>
</dbReference>
<dbReference type="InterPro" id="IPR000847">
    <property type="entry name" value="LysR_HTH_N"/>
</dbReference>
<name>A0A8J7IEX7_9RHOB</name>
<organism evidence="6 7">
    <name type="scientific">Halocynthiibacter styelae</name>
    <dbReference type="NCBI Taxonomy" id="2761955"/>
    <lineage>
        <taxon>Bacteria</taxon>
        <taxon>Pseudomonadati</taxon>
        <taxon>Pseudomonadota</taxon>
        <taxon>Alphaproteobacteria</taxon>
        <taxon>Rhodobacterales</taxon>
        <taxon>Paracoccaceae</taxon>
        <taxon>Halocynthiibacter</taxon>
    </lineage>
</organism>
<evidence type="ECO:0000313" key="7">
    <source>
        <dbReference type="Proteomes" id="UP000640583"/>
    </source>
</evidence>
<dbReference type="GO" id="GO:0005829">
    <property type="term" value="C:cytosol"/>
    <property type="evidence" value="ECO:0007669"/>
    <property type="project" value="TreeGrafter"/>
</dbReference>
<keyword evidence="7" id="KW-1185">Reference proteome</keyword>
<dbReference type="InterPro" id="IPR005119">
    <property type="entry name" value="LysR_subst-bd"/>
</dbReference>
<dbReference type="Gene3D" id="3.40.190.290">
    <property type="match status" value="1"/>
</dbReference>
<dbReference type="Gene3D" id="1.10.10.10">
    <property type="entry name" value="Winged helix-like DNA-binding domain superfamily/Winged helix DNA-binding domain"/>
    <property type="match status" value="1"/>
</dbReference>
<dbReference type="AlphaFoldDB" id="A0A8J7IEX7"/>
<keyword evidence="2" id="KW-0805">Transcription regulation</keyword>
<keyword evidence="3" id="KW-0238">DNA-binding</keyword>
<comment type="similarity">
    <text evidence="1">Belongs to the LysR transcriptional regulatory family.</text>
</comment>
<dbReference type="GO" id="GO:0003700">
    <property type="term" value="F:DNA-binding transcription factor activity"/>
    <property type="evidence" value="ECO:0007669"/>
    <property type="project" value="InterPro"/>
</dbReference>